<sequence length="274" mass="28307">MSAGTTERVDAPVPGEPADPHVGAGGGPPPVAATRIITPRDAVLPIVLAAVLVALYFYVDGRELDNIEVNLLDTQALVDATIQHVQIAFTIAVLVVLIAVPLGILVTRQRTKKLAPIVLAVANFGQAAPSLGLLALVGIYYTGFWAVVIILTAYAILSVLRNTIAGLQQVDRGVLDAAKGMGMSPAAVLLKVELPLAVPIIGAGARTALILAVATVPLGQFLNAGGLGTNLIGGIKTNRPIATLSIAVIIAVLALFLDWAAGILQRWATPRGVR</sequence>
<protein>
    <submittedName>
        <fullName evidence="9">ABC transporter permease</fullName>
    </submittedName>
</protein>
<evidence type="ECO:0000313" key="10">
    <source>
        <dbReference type="Proteomes" id="UP001501612"/>
    </source>
</evidence>
<evidence type="ECO:0000256" key="3">
    <source>
        <dbReference type="ARBA" id="ARBA00022692"/>
    </source>
</evidence>
<feature type="transmembrane region" description="Helical" evidence="6">
    <location>
        <begin position="196"/>
        <end position="221"/>
    </location>
</feature>
<evidence type="ECO:0000256" key="5">
    <source>
        <dbReference type="ARBA" id="ARBA00023136"/>
    </source>
</evidence>
<keyword evidence="10" id="KW-1185">Reference proteome</keyword>
<dbReference type="InterPro" id="IPR035906">
    <property type="entry name" value="MetI-like_sf"/>
</dbReference>
<feature type="transmembrane region" description="Helical" evidence="6">
    <location>
        <begin position="143"/>
        <end position="160"/>
    </location>
</feature>
<dbReference type="PANTHER" id="PTHR30177">
    <property type="entry name" value="GLYCINE BETAINE/L-PROLINE TRANSPORT SYSTEM PERMEASE PROTEIN PROW"/>
    <property type="match status" value="1"/>
</dbReference>
<dbReference type="RefSeq" id="WP_344008068.1">
    <property type="nucleotide sequence ID" value="NZ_BAAAMY010000006.1"/>
</dbReference>
<dbReference type="SUPFAM" id="SSF161098">
    <property type="entry name" value="MetI-like"/>
    <property type="match status" value="1"/>
</dbReference>
<keyword evidence="3 6" id="KW-0812">Transmembrane</keyword>
<evidence type="ECO:0000313" key="9">
    <source>
        <dbReference type="EMBL" id="GAA1923970.1"/>
    </source>
</evidence>
<feature type="region of interest" description="Disordered" evidence="7">
    <location>
        <begin position="1"/>
        <end position="25"/>
    </location>
</feature>
<dbReference type="EMBL" id="BAAAMY010000006">
    <property type="protein sequence ID" value="GAA1923970.1"/>
    <property type="molecule type" value="Genomic_DNA"/>
</dbReference>
<dbReference type="Proteomes" id="UP001501612">
    <property type="component" value="Unassembled WGS sequence"/>
</dbReference>
<keyword evidence="5 6" id="KW-0472">Membrane</keyword>
<evidence type="ECO:0000256" key="7">
    <source>
        <dbReference type="SAM" id="MobiDB-lite"/>
    </source>
</evidence>
<evidence type="ECO:0000259" key="8">
    <source>
        <dbReference type="PROSITE" id="PS50928"/>
    </source>
</evidence>
<evidence type="ECO:0000256" key="4">
    <source>
        <dbReference type="ARBA" id="ARBA00022989"/>
    </source>
</evidence>
<gene>
    <name evidence="9" type="ORF">GCM10009737_27000</name>
</gene>
<dbReference type="InterPro" id="IPR000515">
    <property type="entry name" value="MetI-like"/>
</dbReference>
<dbReference type="PANTHER" id="PTHR30177:SF4">
    <property type="entry name" value="OSMOPROTECTANT IMPORT PERMEASE PROTEIN OSMW"/>
    <property type="match status" value="1"/>
</dbReference>
<keyword evidence="2 6" id="KW-0813">Transport</keyword>
<reference evidence="9 10" key="1">
    <citation type="journal article" date="2019" name="Int. J. Syst. Evol. Microbiol.">
        <title>The Global Catalogue of Microorganisms (GCM) 10K type strain sequencing project: providing services to taxonomists for standard genome sequencing and annotation.</title>
        <authorList>
            <consortium name="The Broad Institute Genomics Platform"/>
            <consortium name="The Broad Institute Genome Sequencing Center for Infectious Disease"/>
            <person name="Wu L."/>
            <person name="Ma J."/>
        </authorList>
    </citation>
    <scope>NUCLEOTIDE SEQUENCE [LARGE SCALE GENOMIC DNA]</scope>
    <source>
        <strain evidence="9 10">JCM 14046</strain>
    </source>
</reference>
<feature type="transmembrane region" description="Helical" evidence="6">
    <location>
        <begin position="42"/>
        <end position="59"/>
    </location>
</feature>
<comment type="subcellular location">
    <subcellularLocation>
        <location evidence="6">Cell membrane</location>
        <topology evidence="6">Multi-pass membrane protein</topology>
    </subcellularLocation>
    <subcellularLocation>
        <location evidence="1">Membrane</location>
        <topology evidence="1">Multi-pass membrane protein</topology>
    </subcellularLocation>
</comment>
<feature type="transmembrane region" description="Helical" evidence="6">
    <location>
        <begin position="87"/>
        <end position="107"/>
    </location>
</feature>
<evidence type="ECO:0000256" key="6">
    <source>
        <dbReference type="RuleBase" id="RU363032"/>
    </source>
</evidence>
<accession>A0ABN2PK76</accession>
<feature type="transmembrane region" description="Helical" evidence="6">
    <location>
        <begin position="114"/>
        <end position="137"/>
    </location>
</feature>
<evidence type="ECO:0000256" key="1">
    <source>
        <dbReference type="ARBA" id="ARBA00004141"/>
    </source>
</evidence>
<feature type="transmembrane region" description="Helical" evidence="6">
    <location>
        <begin position="241"/>
        <end position="264"/>
    </location>
</feature>
<name>A0ABN2PK76_9ACTN</name>
<dbReference type="Gene3D" id="1.10.3720.10">
    <property type="entry name" value="MetI-like"/>
    <property type="match status" value="1"/>
</dbReference>
<keyword evidence="4 6" id="KW-1133">Transmembrane helix</keyword>
<evidence type="ECO:0000256" key="2">
    <source>
        <dbReference type="ARBA" id="ARBA00022448"/>
    </source>
</evidence>
<dbReference type="PROSITE" id="PS50928">
    <property type="entry name" value="ABC_TM1"/>
    <property type="match status" value="1"/>
</dbReference>
<organism evidence="9 10">
    <name type="scientific">Nocardioides lentus</name>
    <dbReference type="NCBI Taxonomy" id="338077"/>
    <lineage>
        <taxon>Bacteria</taxon>
        <taxon>Bacillati</taxon>
        <taxon>Actinomycetota</taxon>
        <taxon>Actinomycetes</taxon>
        <taxon>Propionibacteriales</taxon>
        <taxon>Nocardioidaceae</taxon>
        <taxon>Nocardioides</taxon>
    </lineage>
</organism>
<comment type="caution">
    <text evidence="9">The sequence shown here is derived from an EMBL/GenBank/DDBJ whole genome shotgun (WGS) entry which is preliminary data.</text>
</comment>
<dbReference type="Pfam" id="PF00528">
    <property type="entry name" value="BPD_transp_1"/>
    <property type="match status" value="1"/>
</dbReference>
<comment type="similarity">
    <text evidence="6">Belongs to the binding-protein-dependent transport system permease family.</text>
</comment>
<dbReference type="InterPro" id="IPR051204">
    <property type="entry name" value="ABC_transp_perm/SBD"/>
</dbReference>
<proteinExistence type="inferred from homology"/>
<dbReference type="CDD" id="cd06261">
    <property type="entry name" value="TM_PBP2"/>
    <property type="match status" value="1"/>
</dbReference>
<feature type="domain" description="ABC transmembrane type-1" evidence="8">
    <location>
        <begin position="81"/>
        <end position="261"/>
    </location>
</feature>